<sequence length="98" mass="11275">MKDIVAISRIRLLKLEATFNTIVEAFSFLDKNGDGKLKRKEVILTFGDVSPGEKSPSHVTMERYKELDWNKDGKVNFKEFLFALTKWVGFDSDDNKES</sequence>
<dbReference type="OMA" id="HVTMERY"/>
<proteinExistence type="predicted"/>
<gene>
    <name evidence="2" type="ORF">A4U43_UnF1960</name>
</gene>
<evidence type="ECO:0000313" key="2">
    <source>
        <dbReference type="EMBL" id="ONK55539.1"/>
    </source>
</evidence>
<dbReference type="InterPro" id="IPR011992">
    <property type="entry name" value="EF-hand-dom_pair"/>
</dbReference>
<dbReference type="SUPFAM" id="SSF47473">
    <property type="entry name" value="EF-hand"/>
    <property type="match status" value="1"/>
</dbReference>
<organism evidence="2 3">
    <name type="scientific">Asparagus officinalis</name>
    <name type="common">Garden asparagus</name>
    <dbReference type="NCBI Taxonomy" id="4686"/>
    <lineage>
        <taxon>Eukaryota</taxon>
        <taxon>Viridiplantae</taxon>
        <taxon>Streptophyta</taxon>
        <taxon>Embryophyta</taxon>
        <taxon>Tracheophyta</taxon>
        <taxon>Spermatophyta</taxon>
        <taxon>Magnoliopsida</taxon>
        <taxon>Liliopsida</taxon>
        <taxon>Asparagales</taxon>
        <taxon>Asparagaceae</taxon>
        <taxon>Asparagoideae</taxon>
        <taxon>Asparagus</taxon>
    </lineage>
</organism>
<dbReference type="Gene3D" id="1.10.238.10">
    <property type="entry name" value="EF-hand"/>
    <property type="match status" value="1"/>
</dbReference>
<accession>A0A1R3L7D6</accession>
<dbReference type="Gramene" id="ONK55539">
    <property type="protein sequence ID" value="ONK55539"/>
    <property type="gene ID" value="A4U43_UnF1960"/>
</dbReference>
<dbReference type="AlphaFoldDB" id="A0A1R3L7D6"/>
<dbReference type="EMBL" id="KV863398">
    <property type="protein sequence ID" value="ONK55539.1"/>
    <property type="molecule type" value="Genomic_DNA"/>
</dbReference>
<protein>
    <recommendedName>
        <fullName evidence="1">EF-hand domain-containing protein</fullName>
    </recommendedName>
</protein>
<keyword evidence="3" id="KW-1185">Reference proteome</keyword>
<dbReference type="Pfam" id="PF13499">
    <property type="entry name" value="EF-hand_7"/>
    <property type="match status" value="1"/>
</dbReference>
<dbReference type="Proteomes" id="UP000243459">
    <property type="component" value="Unassembled WGS sequence"/>
</dbReference>
<reference evidence="3" key="1">
    <citation type="journal article" date="2017" name="Nat. Commun.">
        <title>The asparagus genome sheds light on the origin and evolution of a young Y chromosome.</title>
        <authorList>
            <person name="Harkess A."/>
            <person name="Zhou J."/>
            <person name="Xu C."/>
            <person name="Bowers J.E."/>
            <person name="Van der Hulst R."/>
            <person name="Ayyampalayam S."/>
            <person name="Mercati F."/>
            <person name="Riccardi P."/>
            <person name="McKain M.R."/>
            <person name="Kakrana A."/>
            <person name="Tang H."/>
            <person name="Ray J."/>
            <person name="Groenendijk J."/>
            <person name="Arikit S."/>
            <person name="Mathioni S.M."/>
            <person name="Nakano M."/>
            <person name="Shan H."/>
            <person name="Telgmann-Rauber A."/>
            <person name="Kanno A."/>
            <person name="Yue Z."/>
            <person name="Chen H."/>
            <person name="Li W."/>
            <person name="Chen Y."/>
            <person name="Xu X."/>
            <person name="Zhang Y."/>
            <person name="Luo S."/>
            <person name="Chen H."/>
            <person name="Gao J."/>
            <person name="Mao Z."/>
            <person name="Pires J.C."/>
            <person name="Luo M."/>
            <person name="Kudrna D."/>
            <person name="Wing R.A."/>
            <person name="Meyers B.C."/>
            <person name="Yi K."/>
            <person name="Kong H."/>
            <person name="Lavrijsen P."/>
            <person name="Sunseri F."/>
            <person name="Falavigna A."/>
            <person name="Ye Y."/>
            <person name="Leebens-Mack J.H."/>
            <person name="Chen G."/>
        </authorList>
    </citation>
    <scope>NUCLEOTIDE SEQUENCE [LARGE SCALE GENOMIC DNA]</scope>
    <source>
        <strain evidence="3">cv. DH0086</strain>
    </source>
</reference>
<feature type="domain" description="EF-hand" evidence="1">
    <location>
        <begin position="55"/>
        <end position="90"/>
    </location>
</feature>
<dbReference type="GO" id="GO:0005509">
    <property type="term" value="F:calcium ion binding"/>
    <property type="evidence" value="ECO:0007669"/>
    <property type="project" value="InterPro"/>
</dbReference>
<feature type="domain" description="EF-hand" evidence="1">
    <location>
        <begin position="17"/>
        <end position="52"/>
    </location>
</feature>
<name>A0A1R3L7D6_ASPOF</name>
<dbReference type="InterPro" id="IPR002048">
    <property type="entry name" value="EF_hand_dom"/>
</dbReference>
<evidence type="ECO:0000313" key="3">
    <source>
        <dbReference type="Proteomes" id="UP000243459"/>
    </source>
</evidence>
<dbReference type="SMART" id="SM00054">
    <property type="entry name" value="EFh"/>
    <property type="match status" value="2"/>
</dbReference>
<dbReference type="PROSITE" id="PS50222">
    <property type="entry name" value="EF_HAND_2"/>
    <property type="match status" value="2"/>
</dbReference>
<evidence type="ECO:0000259" key="1">
    <source>
        <dbReference type="PROSITE" id="PS50222"/>
    </source>
</evidence>